<evidence type="ECO:0000259" key="7">
    <source>
        <dbReference type="Pfam" id="PF08240"/>
    </source>
</evidence>
<evidence type="ECO:0000256" key="2">
    <source>
        <dbReference type="ARBA" id="ARBA00022723"/>
    </source>
</evidence>
<dbReference type="InterPro" id="IPR013154">
    <property type="entry name" value="ADH-like_N"/>
</dbReference>
<name>A0A6M1LIM2_9PROT</name>
<feature type="domain" description="Alcohol dehydrogenase-like C-terminal" evidence="6">
    <location>
        <begin position="196"/>
        <end position="266"/>
    </location>
</feature>
<dbReference type="PANTHER" id="PTHR42813:SF2">
    <property type="entry name" value="DEHYDROGENASE, ZINC-CONTAINING, PUTATIVE (AFU_ORTHOLOGUE AFUA_2G02810)-RELATED"/>
    <property type="match status" value="1"/>
</dbReference>
<dbReference type="CDD" id="cd08283">
    <property type="entry name" value="FDH_like_1"/>
    <property type="match status" value="1"/>
</dbReference>
<evidence type="ECO:0000256" key="4">
    <source>
        <dbReference type="ARBA" id="ARBA00023002"/>
    </source>
</evidence>
<dbReference type="Gene3D" id="3.40.50.720">
    <property type="entry name" value="NAD(P)-binding Rossmann-like Domain"/>
    <property type="match status" value="1"/>
</dbReference>
<evidence type="ECO:0000256" key="3">
    <source>
        <dbReference type="ARBA" id="ARBA00022833"/>
    </source>
</evidence>
<dbReference type="Gene3D" id="3.90.180.10">
    <property type="entry name" value="Medium-chain alcohol dehydrogenases, catalytic domain"/>
    <property type="match status" value="1"/>
</dbReference>
<feature type="domain" description="Alcohol dehydrogenase-like N-terminal" evidence="7">
    <location>
        <begin position="24"/>
        <end position="152"/>
    </location>
</feature>
<dbReference type="GO" id="GO:0016491">
    <property type="term" value="F:oxidoreductase activity"/>
    <property type="evidence" value="ECO:0007669"/>
    <property type="project" value="UniProtKB-KW"/>
</dbReference>
<evidence type="ECO:0000313" key="9">
    <source>
        <dbReference type="Proteomes" id="UP000475385"/>
    </source>
</evidence>
<evidence type="ECO:0000259" key="6">
    <source>
        <dbReference type="Pfam" id="PF00107"/>
    </source>
</evidence>
<evidence type="ECO:0000313" key="8">
    <source>
        <dbReference type="EMBL" id="NGM20156.1"/>
    </source>
</evidence>
<dbReference type="SUPFAM" id="SSF51735">
    <property type="entry name" value="NAD(P)-binding Rossmann-fold domains"/>
    <property type="match status" value="1"/>
</dbReference>
<dbReference type="InterPro" id="IPR011032">
    <property type="entry name" value="GroES-like_sf"/>
</dbReference>
<dbReference type="Proteomes" id="UP000475385">
    <property type="component" value="Unassembled WGS sequence"/>
</dbReference>
<dbReference type="RefSeq" id="WP_164694065.1">
    <property type="nucleotide sequence ID" value="NZ_JAAIKB010000003.1"/>
</dbReference>
<dbReference type="EMBL" id="JAAIKB010000003">
    <property type="protein sequence ID" value="NGM20156.1"/>
    <property type="molecule type" value="Genomic_DNA"/>
</dbReference>
<keyword evidence="3 5" id="KW-0862">Zinc</keyword>
<protein>
    <submittedName>
        <fullName evidence="8">Glutathione-dependent formaldehyde dehydrogenase</fullName>
    </submittedName>
</protein>
<evidence type="ECO:0000256" key="1">
    <source>
        <dbReference type="ARBA" id="ARBA00001947"/>
    </source>
</evidence>
<comment type="caution">
    <text evidence="8">The sequence shown here is derived from an EMBL/GenBank/DDBJ whole genome shotgun (WGS) entry which is preliminary data.</text>
</comment>
<organism evidence="8 9">
    <name type="scientific">Falsiroseomonas algicola</name>
    <dbReference type="NCBI Taxonomy" id="2716930"/>
    <lineage>
        <taxon>Bacteria</taxon>
        <taxon>Pseudomonadati</taxon>
        <taxon>Pseudomonadota</taxon>
        <taxon>Alphaproteobacteria</taxon>
        <taxon>Acetobacterales</taxon>
        <taxon>Roseomonadaceae</taxon>
        <taxon>Falsiroseomonas</taxon>
    </lineage>
</organism>
<reference evidence="8 9" key="1">
    <citation type="submission" date="2020-02" db="EMBL/GenBank/DDBJ databases">
        <authorList>
            <person name="Kim H.M."/>
            <person name="Jeon C.O."/>
        </authorList>
    </citation>
    <scope>NUCLEOTIDE SEQUENCE [LARGE SCALE GENOMIC DNA]</scope>
    <source>
        <strain evidence="8 9">PeD5</strain>
    </source>
</reference>
<keyword evidence="4" id="KW-0560">Oxidoreductase</keyword>
<dbReference type="InterPro" id="IPR036291">
    <property type="entry name" value="NAD(P)-bd_dom_sf"/>
</dbReference>
<reference evidence="8 9" key="2">
    <citation type="submission" date="2020-03" db="EMBL/GenBank/DDBJ databases">
        <title>Roseomonas stagni sp. nov., isolated from pond water in Japan.</title>
        <authorList>
            <person name="Furuhata K."/>
            <person name="Miyamoto H."/>
            <person name="Goto K."/>
        </authorList>
    </citation>
    <scope>NUCLEOTIDE SEQUENCE [LARGE SCALE GENOMIC DNA]</scope>
    <source>
        <strain evidence="8 9">PeD5</strain>
    </source>
</reference>
<keyword evidence="2 5" id="KW-0479">Metal-binding</keyword>
<dbReference type="AlphaFoldDB" id="A0A6M1LIM2"/>
<sequence>MRAICWHGKGDMRVDTVPDPRIEQPGDAIIRITATAICGSDLHLYDGYVPMMKEGDIMGHEPMGIVEEVGPEVTRLKKGDRVVVPFVIACGSCFFCEKSLFSCCDTTNPDAAALAELQGHAGAGLFGYSHLYGGYPGGQAQYLRVPHADVGPVIVQSDLPDEKVLFLSDILPTGWQAAEQGNIQPGDTVAVWGCGPVGQMAIISAWLLGAGRVIAIDRVPERLEMARVHGKAEVIDFTSQDVYDQLQVMTKGRGPDVCIDAVGAETHGLGSMDAMMDKAKAAVGLTTDRIHALRQAINCCRKGGTVSVPGVYIGFPDKFPMGAAFGKGLTMRMGQTHAQRFLQPLLDRIDKGEIDPSFVITHKLSLEEGPKAYDTFRDKKDGCIKVVLTP</sequence>
<evidence type="ECO:0000256" key="5">
    <source>
        <dbReference type="RuleBase" id="RU361277"/>
    </source>
</evidence>
<keyword evidence="9" id="KW-1185">Reference proteome</keyword>
<proteinExistence type="inferred from homology"/>
<dbReference type="InterPro" id="IPR013149">
    <property type="entry name" value="ADH-like_C"/>
</dbReference>
<dbReference type="Pfam" id="PF08240">
    <property type="entry name" value="ADH_N"/>
    <property type="match status" value="1"/>
</dbReference>
<comment type="cofactor">
    <cofactor evidence="1 5">
        <name>Zn(2+)</name>
        <dbReference type="ChEBI" id="CHEBI:29105"/>
    </cofactor>
</comment>
<comment type="similarity">
    <text evidence="5">Belongs to the zinc-containing alcohol dehydrogenase family.</text>
</comment>
<dbReference type="SUPFAM" id="SSF50129">
    <property type="entry name" value="GroES-like"/>
    <property type="match status" value="1"/>
</dbReference>
<accession>A0A6M1LIM2</accession>
<dbReference type="GO" id="GO:0008270">
    <property type="term" value="F:zinc ion binding"/>
    <property type="evidence" value="ECO:0007669"/>
    <property type="project" value="InterPro"/>
</dbReference>
<dbReference type="Pfam" id="PF00107">
    <property type="entry name" value="ADH_zinc_N"/>
    <property type="match status" value="1"/>
</dbReference>
<dbReference type="PROSITE" id="PS00059">
    <property type="entry name" value="ADH_ZINC"/>
    <property type="match status" value="1"/>
</dbReference>
<dbReference type="InterPro" id="IPR002328">
    <property type="entry name" value="ADH_Zn_CS"/>
</dbReference>
<gene>
    <name evidence="8" type="ORF">G3576_09035</name>
</gene>
<dbReference type="PANTHER" id="PTHR42813">
    <property type="entry name" value="ZINC-TYPE ALCOHOL DEHYDROGENASE-LIKE"/>
    <property type="match status" value="1"/>
</dbReference>